<evidence type="ECO:0000256" key="6">
    <source>
        <dbReference type="ARBA" id="ARBA00022552"/>
    </source>
</evidence>
<feature type="domain" description="Ribosomal RNA small subunit methyltransferase E PUA-like" evidence="14">
    <location>
        <begin position="20"/>
        <end position="65"/>
    </location>
</feature>
<keyword evidence="5 12" id="KW-0963">Cytoplasm</keyword>
<dbReference type="AlphaFoldDB" id="A0A0L0WD51"/>
<evidence type="ECO:0000256" key="4">
    <source>
        <dbReference type="ARBA" id="ARBA00013673"/>
    </source>
</evidence>
<evidence type="ECO:0000256" key="11">
    <source>
        <dbReference type="ARBA" id="ARBA00047944"/>
    </source>
</evidence>
<dbReference type="NCBIfam" id="TIGR00046">
    <property type="entry name" value="RsmE family RNA methyltransferase"/>
    <property type="match status" value="1"/>
</dbReference>
<comment type="catalytic activity">
    <reaction evidence="11 12">
        <text>uridine(1498) in 16S rRNA + S-adenosyl-L-methionine = N(3)-methyluridine(1498) in 16S rRNA + S-adenosyl-L-homocysteine + H(+)</text>
        <dbReference type="Rhea" id="RHEA:42920"/>
        <dbReference type="Rhea" id="RHEA-COMP:10283"/>
        <dbReference type="Rhea" id="RHEA-COMP:10284"/>
        <dbReference type="ChEBI" id="CHEBI:15378"/>
        <dbReference type="ChEBI" id="CHEBI:57856"/>
        <dbReference type="ChEBI" id="CHEBI:59789"/>
        <dbReference type="ChEBI" id="CHEBI:65315"/>
        <dbReference type="ChEBI" id="CHEBI:74502"/>
        <dbReference type="EC" id="2.1.1.193"/>
    </reaction>
</comment>
<evidence type="ECO:0000313" key="15">
    <source>
        <dbReference type="EMBL" id="KNF09355.1"/>
    </source>
</evidence>
<dbReference type="Proteomes" id="UP000037267">
    <property type="component" value="Unassembled WGS sequence"/>
</dbReference>
<name>A0A0L0WD51_GOTPU</name>
<reference evidence="16" key="1">
    <citation type="submission" date="2015-07" db="EMBL/GenBank/DDBJ databases">
        <title>Draft genome sequence of the purine-degrading Gottschalkia purinilyticum DSM 1384 (formerly Clostridium purinilyticum).</title>
        <authorList>
            <person name="Poehlein A."/>
            <person name="Schiel-Bengelsdorf B."/>
            <person name="Bengelsdorf F.R."/>
            <person name="Daniel R."/>
            <person name="Duerre P."/>
        </authorList>
    </citation>
    <scope>NUCLEOTIDE SEQUENCE [LARGE SCALE GENOMIC DNA]</scope>
    <source>
        <strain evidence="16">DSM 1384</strain>
    </source>
</reference>
<dbReference type="Pfam" id="PF20260">
    <property type="entry name" value="PUA_4"/>
    <property type="match status" value="1"/>
</dbReference>
<organism evidence="15 16">
    <name type="scientific">Gottschalkia purinilytica</name>
    <name type="common">Clostridium purinilyticum</name>
    <dbReference type="NCBI Taxonomy" id="1503"/>
    <lineage>
        <taxon>Bacteria</taxon>
        <taxon>Bacillati</taxon>
        <taxon>Bacillota</taxon>
        <taxon>Tissierellia</taxon>
        <taxon>Tissierellales</taxon>
        <taxon>Gottschalkiaceae</taxon>
        <taxon>Gottschalkia</taxon>
    </lineage>
</organism>
<evidence type="ECO:0000256" key="9">
    <source>
        <dbReference type="ARBA" id="ARBA00022691"/>
    </source>
</evidence>
<dbReference type="RefSeq" id="WP_050354348.1">
    <property type="nucleotide sequence ID" value="NZ_LGSS01000003.1"/>
</dbReference>
<dbReference type="GO" id="GO:0070475">
    <property type="term" value="P:rRNA base methylation"/>
    <property type="evidence" value="ECO:0007669"/>
    <property type="project" value="TreeGrafter"/>
</dbReference>
<dbReference type="Gene3D" id="3.40.1280.10">
    <property type="match status" value="1"/>
</dbReference>
<comment type="caution">
    <text evidence="15">The sequence shown here is derived from an EMBL/GenBank/DDBJ whole genome shotgun (WGS) entry which is preliminary data.</text>
</comment>
<dbReference type="Pfam" id="PF04452">
    <property type="entry name" value="Methyltrans_RNA"/>
    <property type="match status" value="1"/>
</dbReference>
<keyword evidence="7 12" id="KW-0489">Methyltransferase</keyword>
<evidence type="ECO:0000256" key="12">
    <source>
        <dbReference type="PIRNR" id="PIRNR015601"/>
    </source>
</evidence>
<comment type="function">
    <text evidence="10 12">Specifically methylates the N3 position of the uracil ring of uridine 1498 (m3U1498) in 16S rRNA. Acts on the fully assembled 30S ribosomal subunit.</text>
</comment>
<evidence type="ECO:0000256" key="5">
    <source>
        <dbReference type="ARBA" id="ARBA00022490"/>
    </source>
</evidence>
<dbReference type="EC" id="2.1.1.193" evidence="3 12"/>
<dbReference type="NCBIfam" id="NF008692">
    <property type="entry name" value="PRK11713.1-5"/>
    <property type="match status" value="1"/>
</dbReference>
<keyword evidence="6 12" id="KW-0698">rRNA processing</keyword>
<gene>
    <name evidence="15" type="primary">rsmE</name>
    <name evidence="15" type="ORF">CLPU_3c01330</name>
</gene>
<dbReference type="SUPFAM" id="SSF88697">
    <property type="entry name" value="PUA domain-like"/>
    <property type="match status" value="1"/>
</dbReference>
<dbReference type="InterPro" id="IPR046887">
    <property type="entry name" value="RsmE_PUA-like"/>
</dbReference>
<evidence type="ECO:0000256" key="10">
    <source>
        <dbReference type="ARBA" id="ARBA00025699"/>
    </source>
</evidence>
<keyword evidence="16" id="KW-1185">Reference proteome</keyword>
<dbReference type="PIRSF" id="PIRSF015601">
    <property type="entry name" value="MTase_slr0722"/>
    <property type="match status" value="1"/>
</dbReference>
<evidence type="ECO:0000256" key="8">
    <source>
        <dbReference type="ARBA" id="ARBA00022679"/>
    </source>
</evidence>
<evidence type="ECO:0000256" key="7">
    <source>
        <dbReference type="ARBA" id="ARBA00022603"/>
    </source>
</evidence>
<dbReference type="SUPFAM" id="SSF75217">
    <property type="entry name" value="alpha/beta knot"/>
    <property type="match status" value="1"/>
</dbReference>
<dbReference type="PANTHER" id="PTHR30027">
    <property type="entry name" value="RIBOSOMAL RNA SMALL SUBUNIT METHYLTRANSFERASE E"/>
    <property type="match status" value="1"/>
</dbReference>
<evidence type="ECO:0000313" key="16">
    <source>
        <dbReference type="Proteomes" id="UP000037267"/>
    </source>
</evidence>
<comment type="subcellular location">
    <subcellularLocation>
        <location evidence="1 12">Cytoplasm</location>
    </subcellularLocation>
</comment>
<evidence type="ECO:0000256" key="3">
    <source>
        <dbReference type="ARBA" id="ARBA00012328"/>
    </source>
</evidence>
<dbReference type="PANTHER" id="PTHR30027:SF3">
    <property type="entry name" value="16S RRNA (URACIL(1498)-N(3))-METHYLTRANSFERASE"/>
    <property type="match status" value="1"/>
</dbReference>
<evidence type="ECO:0000256" key="1">
    <source>
        <dbReference type="ARBA" id="ARBA00004496"/>
    </source>
</evidence>
<dbReference type="InterPro" id="IPR046886">
    <property type="entry name" value="RsmE_MTase_dom"/>
</dbReference>
<dbReference type="CDD" id="cd18084">
    <property type="entry name" value="RsmE-like"/>
    <property type="match status" value="1"/>
</dbReference>
<dbReference type="PATRIC" id="fig|1503.3.peg.1998"/>
<dbReference type="InterPro" id="IPR029028">
    <property type="entry name" value="Alpha/beta_knot_MTases"/>
</dbReference>
<dbReference type="InterPro" id="IPR029026">
    <property type="entry name" value="tRNA_m1G_MTases_N"/>
</dbReference>
<comment type="similarity">
    <text evidence="2 12">Belongs to the RNA methyltransferase RsmE family.</text>
</comment>
<proteinExistence type="inferred from homology"/>
<evidence type="ECO:0000256" key="2">
    <source>
        <dbReference type="ARBA" id="ARBA00005528"/>
    </source>
</evidence>
<dbReference type="GO" id="GO:0005737">
    <property type="term" value="C:cytoplasm"/>
    <property type="evidence" value="ECO:0007669"/>
    <property type="project" value="UniProtKB-SubCell"/>
</dbReference>
<dbReference type="Gene3D" id="2.40.240.20">
    <property type="entry name" value="Hypothetical PUA domain-like, domain 1"/>
    <property type="match status" value="1"/>
</dbReference>
<dbReference type="OrthoDB" id="9815641at2"/>
<dbReference type="InterPro" id="IPR015947">
    <property type="entry name" value="PUA-like_sf"/>
</dbReference>
<accession>A0A0L0WD51</accession>
<dbReference type="GO" id="GO:0070042">
    <property type="term" value="F:rRNA (uridine-N3-)-methyltransferase activity"/>
    <property type="evidence" value="ECO:0007669"/>
    <property type="project" value="TreeGrafter"/>
</dbReference>
<evidence type="ECO:0000259" key="14">
    <source>
        <dbReference type="Pfam" id="PF20260"/>
    </source>
</evidence>
<evidence type="ECO:0000259" key="13">
    <source>
        <dbReference type="Pfam" id="PF04452"/>
    </source>
</evidence>
<feature type="domain" description="Ribosomal RNA small subunit methyltransferase E methyltransferase" evidence="13">
    <location>
        <begin position="73"/>
        <end position="238"/>
    </location>
</feature>
<keyword evidence="8 12" id="KW-0808">Transferase</keyword>
<keyword evidence="9 12" id="KW-0949">S-adenosyl-L-methionine</keyword>
<dbReference type="EMBL" id="LGSS01000003">
    <property type="protein sequence ID" value="KNF09355.1"/>
    <property type="molecule type" value="Genomic_DNA"/>
</dbReference>
<protein>
    <recommendedName>
        <fullName evidence="4 12">Ribosomal RNA small subunit methyltransferase E</fullName>
        <ecNumber evidence="3 12">2.1.1.193</ecNumber>
    </recommendedName>
</protein>
<sequence>MHRFFVDKDNITESNIEIIGEDVKHIKNVLRLDIDSVISICDKEENDYIVKIKEISKHNILCEIIEKYKSKGEPPIEINLYQGIPKSSKMDIIVQKATEIGVRKIIPVITDRTVVKIQDRKKEDKKIDRWQRIAEEAAKQSKRGLIPEVTNILTLKEVVNILTNEDFVLVPYENENQVSLKDVINSYKGKKINILIGPEGGFEESEINELKNINAHIVTLGPRILRTETAGLTTSAIVLYELGDLGVI</sequence>
<dbReference type="STRING" id="1503.CLPU_3c01330"/>
<dbReference type="InterPro" id="IPR006700">
    <property type="entry name" value="RsmE"/>
</dbReference>